<protein>
    <recommendedName>
        <fullName evidence="4">Secreted protein</fullName>
    </recommendedName>
</protein>
<reference evidence="2 3" key="1">
    <citation type="journal article" date="2021" name="Environ. Microbiol.">
        <title>Gene family expansions and transcriptome signatures uncover fungal adaptations to wood decay.</title>
        <authorList>
            <person name="Hage H."/>
            <person name="Miyauchi S."/>
            <person name="Viragh M."/>
            <person name="Drula E."/>
            <person name="Min B."/>
            <person name="Chaduli D."/>
            <person name="Navarro D."/>
            <person name="Favel A."/>
            <person name="Norest M."/>
            <person name="Lesage-Meessen L."/>
            <person name="Balint B."/>
            <person name="Merenyi Z."/>
            <person name="de Eugenio L."/>
            <person name="Morin E."/>
            <person name="Martinez A.T."/>
            <person name="Baldrian P."/>
            <person name="Stursova M."/>
            <person name="Martinez M.J."/>
            <person name="Novotny C."/>
            <person name="Magnuson J.K."/>
            <person name="Spatafora J.W."/>
            <person name="Maurice S."/>
            <person name="Pangilinan J."/>
            <person name="Andreopoulos W."/>
            <person name="LaButti K."/>
            <person name="Hundley H."/>
            <person name="Na H."/>
            <person name="Kuo A."/>
            <person name="Barry K."/>
            <person name="Lipzen A."/>
            <person name="Henrissat B."/>
            <person name="Riley R."/>
            <person name="Ahrendt S."/>
            <person name="Nagy L.G."/>
            <person name="Grigoriev I.V."/>
            <person name="Martin F."/>
            <person name="Rosso M.N."/>
        </authorList>
    </citation>
    <scope>NUCLEOTIDE SEQUENCE [LARGE SCALE GENOMIC DNA]</scope>
    <source>
        <strain evidence="2 3">CIRM-BRFM 1785</strain>
    </source>
</reference>
<keyword evidence="1" id="KW-0732">Signal</keyword>
<feature type="chain" id="PRO_5045713729" description="Secreted protein" evidence="1">
    <location>
        <begin position="24"/>
        <end position="70"/>
    </location>
</feature>
<feature type="signal peptide" evidence="1">
    <location>
        <begin position="1"/>
        <end position="23"/>
    </location>
</feature>
<evidence type="ECO:0000256" key="1">
    <source>
        <dbReference type="SAM" id="SignalP"/>
    </source>
</evidence>
<sequence>MIATTRLSPTVLFPLWILRFLRALNRCPASSMRAAGSTNLSHEAGKLATMHRVRLVVLTLSRCPSSLARH</sequence>
<dbReference type="RefSeq" id="XP_047781448.1">
    <property type="nucleotide sequence ID" value="XM_047922929.1"/>
</dbReference>
<comment type="caution">
    <text evidence="2">The sequence shown here is derived from an EMBL/GenBank/DDBJ whole genome shotgun (WGS) entry which is preliminary data.</text>
</comment>
<dbReference type="Proteomes" id="UP000814176">
    <property type="component" value="Unassembled WGS sequence"/>
</dbReference>
<organism evidence="2 3">
    <name type="scientific">Rhodofomes roseus</name>
    <dbReference type="NCBI Taxonomy" id="34475"/>
    <lineage>
        <taxon>Eukaryota</taxon>
        <taxon>Fungi</taxon>
        <taxon>Dikarya</taxon>
        <taxon>Basidiomycota</taxon>
        <taxon>Agaricomycotina</taxon>
        <taxon>Agaricomycetes</taxon>
        <taxon>Polyporales</taxon>
        <taxon>Rhodofomes</taxon>
    </lineage>
</organism>
<dbReference type="GeneID" id="72003661"/>
<dbReference type="EMBL" id="JADCUA010000005">
    <property type="protein sequence ID" value="KAH9839798.1"/>
    <property type="molecule type" value="Genomic_DNA"/>
</dbReference>
<keyword evidence="3" id="KW-1185">Reference proteome</keyword>
<evidence type="ECO:0000313" key="2">
    <source>
        <dbReference type="EMBL" id="KAH9839798.1"/>
    </source>
</evidence>
<name>A0ABQ8KNM7_9APHY</name>
<accession>A0ABQ8KNM7</accession>
<gene>
    <name evidence="2" type="ORF">C8Q71DRAFT_744226</name>
</gene>
<evidence type="ECO:0008006" key="4">
    <source>
        <dbReference type="Google" id="ProtNLM"/>
    </source>
</evidence>
<evidence type="ECO:0000313" key="3">
    <source>
        <dbReference type="Proteomes" id="UP000814176"/>
    </source>
</evidence>
<proteinExistence type="predicted"/>